<dbReference type="GO" id="GO:0006313">
    <property type="term" value="P:DNA transposition"/>
    <property type="evidence" value="ECO:0007669"/>
    <property type="project" value="InterPro"/>
</dbReference>
<dbReference type="GO" id="GO:0003677">
    <property type="term" value="F:DNA binding"/>
    <property type="evidence" value="ECO:0007669"/>
    <property type="project" value="InterPro"/>
</dbReference>
<name>X0VVD3_9ZZZZ</name>
<feature type="domain" description="Transposase IS4-like" evidence="1">
    <location>
        <begin position="1"/>
        <end position="158"/>
    </location>
</feature>
<sequence>RGFIDGALLTEMKREHGIDVVIPLKSNMTAGREALSLIEHFNLPWTEYRVVRDAAGKVVKREEVAGVGDIRMWDHCDVPLYVAVMRTTEADGAVTHWALAGTRGYDDPAEAFNHYRERTDIEERHRQLKECWKLSRFSSTAFNLIAAHVHFILLVYTLVQLYLNNAKLSELTSRTIETLRHEERLGVNAVIVYAGRFFATFDLDAYTDILLHLRPAPLERMRKWIKLFRQSKTRPPP</sequence>
<evidence type="ECO:0000259" key="1">
    <source>
        <dbReference type="Pfam" id="PF01609"/>
    </source>
</evidence>
<feature type="non-terminal residue" evidence="2">
    <location>
        <position position="1"/>
    </location>
</feature>
<dbReference type="InterPro" id="IPR012337">
    <property type="entry name" value="RNaseH-like_sf"/>
</dbReference>
<accession>X0VVD3</accession>
<dbReference type="GO" id="GO:0004803">
    <property type="term" value="F:transposase activity"/>
    <property type="evidence" value="ECO:0007669"/>
    <property type="project" value="InterPro"/>
</dbReference>
<protein>
    <recommendedName>
        <fullName evidence="1">Transposase IS4-like domain-containing protein</fullName>
    </recommendedName>
</protein>
<dbReference type="EMBL" id="BARS01035079">
    <property type="protein sequence ID" value="GAG15077.1"/>
    <property type="molecule type" value="Genomic_DNA"/>
</dbReference>
<dbReference type="AlphaFoldDB" id="X0VVD3"/>
<dbReference type="Pfam" id="PF01609">
    <property type="entry name" value="DDE_Tnp_1"/>
    <property type="match status" value="1"/>
</dbReference>
<evidence type="ECO:0000313" key="2">
    <source>
        <dbReference type="EMBL" id="GAG15077.1"/>
    </source>
</evidence>
<proteinExistence type="predicted"/>
<comment type="caution">
    <text evidence="2">The sequence shown here is derived from an EMBL/GenBank/DDBJ whole genome shotgun (WGS) entry which is preliminary data.</text>
</comment>
<dbReference type="SUPFAM" id="SSF53098">
    <property type="entry name" value="Ribonuclease H-like"/>
    <property type="match status" value="1"/>
</dbReference>
<gene>
    <name evidence="2" type="ORF">S01H1_54100</name>
</gene>
<reference evidence="2" key="1">
    <citation type="journal article" date="2014" name="Front. Microbiol.">
        <title>High frequency of phylogenetically diverse reductive dehalogenase-homologous genes in deep subseafloor sedimentary metagenomes.</title>
        <authorList>
            <person name="Kawai M."/>
            <person name="Futagami T."/>
            <person name="Toyoda A."/>
            <person name="Takaki Y."/>
            <person name="Nishi S."/>
            <person name="Hori S."/>
            <person name="Arai W."/>
            <person name="Tsubouchi T."/>
            <person name="Morono Y."/>
            <person name="Uchiyama I."/>
            <person name="Ito T."/>
            <person name="Fujiyama A."/>
            <person name="Inagaki F."/>
            <person name="Takami H."/>
        </authorList>
    </citation>
    <scope>NUCLEOTIDE SEQUENCE</scope>
    <source>
        <strain evidence="2">Expedition CK06-06</strain>
    </source>
</reference>
<dbReference type="InterPro" id="IPR002559">
    <property type="entry name" value="Transposase_11"/>
</dbReference>
<organism evidence="2">
    <name type="scientific">marine sediment metagenome</name>
    <dbReference type="NCBI Taxonomy" id="412755"/>
    <lineage>
        <taxon>unclassified sequences</taxon>
        <taxon>metagenomes</taxon>
        <taxon>ecological metagenomes</taxon>
    </lineage>
</organism>